<proteinExistence type="predicted"/>
<gene>
    <name evidence="2" type="ORF">LCGC14_0497880</name>
</gene>
<dbReference type="SUPFAM" id="SSF53335">
    <property type="entry name" value="S-adenosyl-L-methionine-dependent methyltransferases"/>
    <property type="match status" value="1"/>
</dbReference>
<reference evidence="2" key="1">
    <citation type="journal article" date="2015" name="Nature">
        <title>Complex archaea that bridge the gap between prokaryotes and eukaryotes.</title>
        <authorList>
            <person name="Spang A."/>
            <person name="Saw J.H."/>
            <person name="Jorgensen S.L."/>
            <person name="Zaremba-Niedzwiedzka K."/>
            <person name="Martijn J."/>
            <person name="Lind A.E."/>
            <person name="van Eijk R."/>
            <person name="Schleper C."/>
            <person name="Guy L."/>
            <person name="Ettema T.J."/>
        </authorList>
    </citation>
    <scope>NUCLEOTIDE SEQUENCE</scope>
</reference>
<dbReference type="PANTHER" id="PTHR43464">
    <property type="entry name" value="METHYLTRANSFERASE"/>
    <property type="match status" value="1"/>
</dbReference>
<name>A0A0F9S9X2_9ZZZZ</name>
<sequence length="208" mass="22726">MNSHSATPAAYDHFTPSFYDRLHARFLRLSGGEGQSAIEGAVTALLRPGLRTLDAGCGTGRLARRLLETEPQLDLTLLDCSPKLLRASCDLPVRRLYGDLTNLALPDRHFDLTLALWVIEASGDPLRAIRELLRITRPRGHVGLLFCSRTETSDMIDRIVERAVILKGTGQFLQTDAVVDELIASGADQIRRLACRGPATALLARTGA</sequence>
<organism evidence="2">
    <name type="scientific">marine sediment metagenome</name>
    <dbReference type="NCBI Taxonomy" id="412755"/>
    <lineage>
        <taxon>unclassified sequences</taxon>
        <taxon>metagenomes</taxon>
        <taxon>ecological metagenomes</taxon>
    </lineage>
</organism>
<dbReference type="InterPro" id="IPR029063">
    <property type="entry name" value="SAM-dependent_MTases_sf"/>
</dbReference>
<accession>A0A0F9S9X2</accession>
<dbReference type="InterPro" id="IPR013216">
    <property type="entry name" value="Methyltransf_11"/>
</dbReference>
<comment type="caution">
    <text evidence="2">The sequence shown here is derived from an EMBL/GenBank/DDBJ whole genome shotgun (WGS) entry which is preliminary data.</text>
</comment>
<evidence type="ECO:0000313" key="2">
    <source>
        <dbReference type="EMBL" id="KKN63804.1"/>
    </source>
</evidence>
<evidence type="ECO:0000259" key="1">
    <source>
        <dbReference type="Pfam" id="PF08241"/>
    </source>
</evidence>
<dbReference type="Gene3D" id="3.40.50.150">
    <property type="entry name" value="Vaccinia Virus protein VP39"/>
    <property type="match status" value="1"/>
</dbReference>
<dbReference type="EMBL" id="LAZR01000578">
    <property type="protein sequence ID" value="KKN63804.1"/>
    <property type="molecule type" value="Genomic_DNA"/>
</dbReference>
<dbReference type="PANTHER" id="PTHR43464:SF23">
    <property type="entry name" value="JUVENILE HORMONE ACID O-METHYLTRANSFERASE"/>
    <property type="match status" value="1"/>
</dbReference>
<dbReference type="Pfam" id="PF08241">
    <property type="entry name" value="Methyltransf_11"/>
    <property type="match status" value="1"/>
</dbReference>
<protein>
    <recommendedName>
        <fullName evidence="1">Methyltransferase type 11 domain-containing protein</fullName>
    </recommendedName>
</protein>
<feature type="domain" description="Methyltransferase type 11" evidence="1">
    <location>
        <begin position="53"/>
        <end position="142"/>
    </location>
</feature>
<dbReference type="GO" id="GO:0010420">
    <property type="term" value="F:polyprenyldihydroxybenzoate methyltransferase activity"/>
    <property type="evidence" value="ECO:0007669"/>
    <property type="project" value="TreeGrafter"/>
</dbReference>
<dbReference type="CDD" id="cd02440">
    <property type="entry name" value="AdoMet_MTases"/>
    <property type="match status" value="1"/>
</dbReference>
<dbReference type="AlphaFoldDB" id="A0A0F9S9X2"/>